<reference evidence="1" key="1">
    <citation type="journal article" date="2022" name="bioRxiv">
        <title>Population genetic analysis of Ophidiomyces ophidiicola, the causative agent of snake fungal disease, indicates recent introductions to the USA.</title>
        <authorList>
            <person name="Ladner J.T."/>
            <person name="Palmer J.M."/>
            <person name="Ettinger C.L."/>
            <person name="Stajich J.E."/>
            <person name="Farrell T.M."/>
            <person name="Glorioso B.M."/>
            <person name="Lawson B."/>
            <person name="Price S.J."/>
            <person name="Stengle A.G."/>
            <person name="Grear D.A."/>
            <person name="Lorch J.M."/>
        </authorList>
    </citation>
    <scope>NUCLEOTIDE SEQUENCE</scope>
    <source>
        <strain evidence="1">NWHC 24266-5</strain>
    </source>
</reference>
<name>A0ACB8UQ98_9EURO</name>
<dbReference type="EMBL" id="JALBCA010000117">
    <property type="protein sequence ID" value="KAI2382568.1"/>
    <property type="molecule type" value="Genomic_DNA"/>
</dbReference>
<protein>
    <submittedName>
        <fullName evidence="1">Uncharacterized protein</fullName>
    </submittedName>
</protein>
<organism evidence="1">
    <name type="scientific">Ophidiomyces ophidiicola</name>
    <dbReference type="NCBI Taxonomy" id="1387563"/>
    <lineage>
        <taxon>Eukaryota</taxon>
        <taxon>Fungi</taxon>
        <taxon>Dikarya</taxon>
        <taxon>Ascomycota</taxon>
        <taxon>Pezizomycotina</taxon>
        <taxon>Eurotiomycetes</taxon>
        <taxon>Eurotiomycetidae</taxon>
        <taxon>Onygenales</taxon>
        <taxon>Onygenaceae</taxon>
        <taxon>Ophidiomyces</taxon>
    </lineage>
</organism>
<evidence type="ECO:0000313" key="1">
    <source>
        <dbReference type="EMBL" id="KAI2382568.1"/>
    </source>
</evidence>
<gene>
    <name evidence="1" type="ORF">LOY88_005890</name>
</gene>
<sequence>MSVSLSRALCALKIKFKPAFLRSFTTKAASPGTRLFEYARGRFVLGEKEQAHNHRVRVNMQELLRTAAKSVGAMRCIDVEECPDGLYSKALILTMDDETQVVAKIPYPNVGVPYYTTASEVATMDFARNVLQTPAPQIYAWNASIDPKKNPVGAEFIVMEKMAGVPLSDVWCDLKPDQKVKVCVQIIGFMKRWTNVHFPAIGSLYYAETISKSSKNSLYFDGNDSVRNSRFAVGPSSNRDWSDEGRRDIQCDKGMSVLDYRKAIYNREMLAVKNIRHIPKQLAMLYGPPPLYEPTVAKKLQALRWYTQIVELLLPSDPSLLTSHVWHNDLHHENIFIDPHSLQILGIIDWQSVQITPLTDHCLDPSFLDYEGPDVGDNLERPEVPADMKFLQGEERTAALKYFTDKVLMIAWRILARDKNPAQHRAIRFQQSACGNILHLSRRIFEVGEAHFCALLLDLRDEWKNTGISHFPIEFSEEQVMTIEEDVKKAEVGATIIKMIQQRLGDLWPEKGLIEAENYNDTKSALREIKENLINEYKSYPGWDPVIFERLWPFDD</sequence>
<comment type="caution">
    <text evidence="1">The sequence shown here is derived from an EMBL/GenBank/DDBJ whole genome shotgun (WGS) entry which is preliminary data.</text>
</comment>
<proteinExistence type="predicted"/>
<accession>A0ACB8UQ98</accession>